<dbReference type="STRING" id="1423804.FD14_GL000038"/>
<dbReference type="EMBL" id="AYZM01000006">
    <property type="protein sequence ID" value="KRN26806.1"/>
    <property type="molecule type" value="Genomic_DNA"/>
</dbReference>
<organism evidence="2 3">
    <name type="scientific">Secundilactobacillus similis DSM 23365 = JCM 2765</name>
    <dbReference type="NCBI Taxonomy" id="1423804"/>
    <lineage>
        <taxon>Bacteria</taxon>
        <taxon>Bacillati</taxon>
        <taxon>Bacillota</taxon>
        <taxon>Bacilli</taxon>
        <taxon>Lactobacillales</taxon>
        <taxon>Lactobacillaceae</taxon>
        <taxon>Secundilactobacillus</taxon>
    </lineage>
</organism>
<dbReference type="SUPFAM" id="SSF46689">
    <property type="entry name" value="Homeodomain-like"/>
    <property type="match status" value="1"/>
</dbReference>
<dbReference type="InterPro" id="IPR009057">
    <property type="entry name" value="Homeodomain-like_sf"/>
</dbReference>
<dbReference type="Gene3D" id="1.10.10.60">
    <property type="entry name" value="Homeodomain-like"/>
    <property type="match status" value="1"/>
</dbReference>
<dbReference type="Pfam" id="PF08765">
    <property type="entry name" value="Mor"/>
    <property type="match status" value="1"/>
</dbReference>
<protein>
    <recommendedName>
        <fullName evidence="1">Mor transcription activator domain-containing protein</fullName>
    </recommendedName>
</protein>
<comment type="caution">
    <text evidence="2">The sequence shown here is derived from an EMBL/GenBank/DDBJ whole genome shotgun (WGS) entry which is preliminary data.</text>
</comment>
<gene>
    <name evidence="2" type="ORF">FD14_GL000038</name>
</gene>
<evidence type="ECO:0000313" key="2">
    <source>
        <dbReference type="EMBL" id="KRN26806.1"/>
    </source>
</evidence>
<dbReference type="PATRIC" id="fig|1423804.4.peg.45"/>
<keyword evidence="3" id="KW-1185">Reference proteome</keyword>
<sequence length="88" mass="10502">MVKMTEIDQQALHELYSQLNTLVGTENMLKIWRVFNGMQVTFPAHLYSRQLAALRIQQLYDGTNTRDLARRYQYSQKWVQQVLKAQRK</sequence>
<dbReference type="AlphaFoldDB" id="A0A0R2FGJ2"/>
<proteinExistence type="predicted"/>
<dbReference type="Proteomes" id="UP000051442">
    <property type="component" value="Unassembled WGS sequence"/>
</dbReference>
<name>A0A0R2FGJ2_9LACO</name>
<reference evidence="2 3" key="1">
    <citation type="journal article" date="2015" name="Genome Announc.">
        <title>Expanding the biotechnology potential of lactobacilli through comparative genomics of 213 strains and associated genera.</title>
        <authorList>
            <person name="Sun Z."/>
            <person name="Harris H.M."/>
            <person name="McCann A."/>
            <person name="Guo C."/>
            <person name="Argimon S."/>
            <person name="Zhang W."/>
            <person name="Yang X."/>
            <person name="Jeffery I.B."/>
            <person name="Cooney J.C."/>
            <person name="Kagawa T.F."/>
            <person name="Liu W."/>
            <person name="Song Y."/>
            <person name="Salvetti E."/>
            <person name="Wrobel A."/>
            <person name="Rasinkangas P."/>
            <person name="Parkhill J."/>
            <person name="Rea M.C."/>
            <person name="O'Sullivan O."/>
            <person name="Ritari J."/>
            <person name="Douillard F.P."/>
            <person name="Paul Ross R."/>
            <person name="Yang R."/>
            <person name="Briner A.E."/>
            <person name="Felis G.E."/>
            <person name="de Vos W.M."/>
            <person name="Barrangou R."/>
            <person name="Klaenhammer T.R."/>
            <person name="Caufield P.W."/>
            <person name="Cui Y."/>
            <person name="Zhang H."/>
            <person name="O'Toole P.W."/>
        </authorList>
    </citation>
    <scope>NUCLEOTIDE SEQUENCE [LARGE SCALE GENOMIC DNA]</scope>
    <source>
        <strain evidence="2 3">DSM 23365</strain>
    </source>
</reference>
<evidence type="ECO:0000259" key="1">
    <source>
        <dbReference type="Pfam" id="PF08765"/>
    </source>
</evidence>
<feature type="domain" description="Mor transcription activator" evidence="1">
    <location>
        <begin position="15"/>
        <end position="88"/>
    </location>
</feature>
<dbReference type="InterPro" id="IPR014875">
    <property type="entry name" value="Mor_transcription_activator"/>
</dbReference>
<accession>A0A0R2FGJ2</accession>
<evidence type="ECO:0000313" key="3">
    <source>
        <dbReference type="Proteomes" id="UP000051442"/>
    </source>
</evidence>